<accession>A0A0F7PDB4</accession>
<dbReference type="Proteomes" id="UP000060390">
    <property type="component" value="Chromosome"/>
</dbReference>
<dbReference type="HOGENOM" id="CLU_138328_0_0_2"/>
<evidence type="ECO:0000313" key="1">
    <source>
        <dbReference type="EMBL" id="AKH97348.1"/>
    </source>
</evidence>
<reference evidence="1 4" key="1">
    <citation type="journal article" date="2015" name="ISME J.">
        <title>Elemental sulfur and acetate can support life of a novel strictly anaerobic haloarchaeon.</title>
        <authorList>
            <person name="Sorokin D.Y."/>
            <person name="Kublanov I.V."/>
            <person name="Gavrilov S.N."/>
            <person name="Rojo D."/>
            <person name="Roman P."/>
            <person name="Golyshin P.N."/>
            <person name="Slepak V.Z."/>
            <person name="Smedile F."/>
            <person name="Ferrer M."/>
            <person name="Messina E."/>
            <person name="La Cono V."/>
            <person name="Yakimov M.M."/>
        </authorList>
    </citation>
    <scope>NUCLEOTIDE SEQUENCE [LARGE SCALE GENOMIC DNA]</scope>
    <source>
        <strain evidence="1 4">HSR2</strain>
    </source>
</reference>
<dbReference type="EMBL" id="CP011564">
    <property type="protein sequence ID" value="ALG81750.1"/>
    <property type="molecule type" value="Genomic_DNA"/>
</dbReference>
<sequence>MATLQAATTSTGAIVSDPQAVRELCESYCFGTLDWEVTDDGELTIWGFDDFEVYEARENGLPDYAGGIVTHEFLRELADHLEADEELDIQTAGFTKCRFPVLAKRYVVRDGEVLHTDLSSPEPIDE</sequence>
<dbReference type="OrthoDB" id="275163at2157"/>
<dbReference type="EMBL" id="CP008874">
    <property type="protein sequence ID" value="AKH97348.1"/>
    <property type="molecule type" value="Genomic_DNA"/>
</dbReference>
<reference evidence="2 3" key="3">
    <citation type="journal article" date="2016" name="Stand. Genomic Sci.">
        <title>Complete genome sequence of 'Halanaeroarchaeum sulfurireducens' M27-SA2, a sulfur-reducing and acetate-oxidizing haloarchaeon from the deep-sea hypersaline anoxic lake Medee.</title>
        <authorList>
            <person name="Messina E."/>
            <person name="Sorokin D.Y."/>
            <person name="Kublanov I.V."/>
            <person name="Toshchakov S."/>
            <person name="Lopatina A."/>
            <person name="Arcadi E."/>
            <person name="Smedile F."/>
            <person name="La Spada G."/>
            <person name="La Cono V."/>
            <person name="Yakimov M.M."/>
        </authorList>
    </citation>
    <scope>NUCLEOTIDE SEQUENCE [LARGE SCALE GENOMIC DNA]</scope>
    <source>
        <strain evidence="2 3">M27-SA2</strain>
    </source>
</reference>
<dbReference type="Proteomes" id="UP000069906">
    <property type="component" value="Chromosome"/>
</dbReference>
<dbReference type="STRING" id="1604004.HLASA_0852"/>
<protein>
    <submittedName>
        <fullName evidence="1">Uncharacterized protein</fullName>
    </submittedName>
</protein>
<dbReference type="KEGG" id="hsf:HLASA_0852"/>
<keyword evidence="4" id="KW-1185">Reference proteome</keyword>
<dbReference type="AlphaFoldDB" id="A0A0F7PDB4"/>
<evidence type="ECO:0000313" key="3">
    <source>
        <dbReference type="Proteomes" id="UP000060390"/>
    </source>
</evidence>
<name>A0A0F7PDB4_9EURY</name>
<proteinExistence type="predicted"/>
<organism evidence="1 4">
    <name type="scientific">Halanaeroarchaeum sulfurireducens</name>
    <dbReference type="NCBI Taxonomy" id="1604004"/>
    <lineage>
        <taxon>Archaea</taxon>
        <taxon>Methanobacteriati</taxon>
        <taxon>Methanobacteriota</taxon>
        <taxon>Stenosarchaea group</taxon>
        <taxon>Halobacteria</taxon>
        <taxon>Halobacteriales</taxon>
        <taxon>Halobacteriaceae</taxon>
        <taxon>Halanaeroarchaeum</taxon>
    </lineage>
</organism>
<dbReference type="GeneID" id="26010211"/>
<gene>
    <name evidence="2" type="ORF">HLASA_0852</name>
    <name evidence="1" type="ORF">HLASF_0855</name>
</gene>
<dbReference type="KEGG" id="hsu:HLASF_0855"/>
<dbReference type="PATRIC" id="fig|1604004.4.peg.892"/>
<dbReference type="RefSeq" id="WP_050049327.1">
    <property type="nucleotide sequence ID" value="NZ_CP008874.1"/>
</dbReference>
<evidence type="ECO:0000313" key="4">
    <source>
        <dbReference type="Proteomes" id="UP000069906"/>
    </source>
</evidence>
<evidence type="ECO:0000313" key="2">
    <source>
        <dbReference type="EMBL" id="ALG81750.1"/>
    </source>
</evidence>
<reference evidence="3" key="2">
    <citation type="submission" date="2015-05" db="EMBL/GenBank/DDBJ databases">
        <title>Complete genome sequence of Halanaeroarchaeum sulfurireducens type strain M27-SA2, a sulfate-reducer haloarchaeon from marine anoxic lake Medee.</title>
        <authorList>
            <person name="Messina E."/>
            <person name="Kublanov I.V."/>
            <person name="Toshchakov S."/>
            <person name="Arcadi E."/>
            <person name="La Spada G."/>
            <person name="La Cono V."/>
            <person name="Yakimov M.M."/>
        </authorList>
    </citation>
    <scope>NUCLEOTIDE SEQUENCE [LARGE SCALE GENOMIC DNA]</scope>
    <source>
        <strain evidence="3">M27-SA2</strain>
    </source>
</reference>